<accession>A0AAV5VB17</accession>
<feature type="region of interest" description="Disordered" evidence="1">
    <location>
        <begin position="1"/>
        <end position="39"/>
    </location>
</feature>
<sequence length="221" mass="25811">KMAGKQREAKEKASFRRKAPKLADDTKRAGKRAKCNTGTSIFDNLPSILPRPEEVIDARFNEQLDWTLVKLEETMTASRLVIKSRERYLNRLRAGEVPYGNTADPISYHQQVEESKLIEKRGRCKERYDTAYHELEQMNERGEVPEILDEDQDTKFEILQARMREEFELQDIYWEQEREIYEVANGDIFMGSLRQFKRTRSEVLSGTPATNGIIVGEEKYV</sequence>
<evidence type="ECO:0000313" key="2">
    <source>
        <dbReference type="EMBL" id="GMT16428.1"/>
    </source>
</evidence>
<dbReference type="AlphaFoldDB" id="A0AAV5VB17"/>
<feature type="compositionally biased region" description="Basic and acidic residues" evidence="1">
    <location>
        <begin position="1"/>
        <end position="14"/>
    </location>
</feature>
<evidence type="ECO:0000256" key="1">
    <source>
        <dbReference type="SAM" id="MobiDB-lite"/>
    </source>
</evidence>
<gene>
    <name evidence="2" type="ORF">PFISCL1PPCAC_7725</name>
</gene>
<comment type="caution">
    <text evidence="2">The sequence shown here is derived from an EMBL/GenBank/DDBJ whole genome shotgun (WGS) entry which is preliminary data.</text>
</comment>
<protein>
    <submittedName>
        <fullName evidence="2">Uncharacterized protein</fullName>
    </submittedName>
</protein>
<name>A0AAV5VB17_9BILA</name>
<keyword evidence="3" id="KW-1185">Reference proteome</keyword>
<organism evidence="2 3">
    <name type="scientific">Pristionchus fissidentatus</name>
    <dbReference type="NCBI Taxonomy" id="1538716"/>
    <lineage>
        <taxon>Eukaryota</taxon>
        <taxon>Metazoa</taxon>
        <taxon>Ecdysozoa</taxon>
        <taxon>Nematoda</taxon>
        <taxon>Chromadorea</taxon>
        <taxon>Rhabditida</taxon>
        <taxon>Rhabditina</taxon>
        <taxon>Diplogasteromorpha</taxon>
        <taxon>Diplogasteroidea</taxon>
        <taxon>Neodiplogasteridae</taxon>
        <taxon>Pristionchus</taxon>
    </lineage>
</organism>
<evidence type="ECO:0000313" key="3">
    <source>
        <dbReference type="Proteomes" id="UP001432322"/>
    </source>
</evidence>
<proteinExistence type="predicted"/>
<dbReference type="EMBL" id="BTSY01000002">
    <property type="protein sequence ID" value="GMT16428.1"/>
    <property type="molecule type" value="Genomic_DNA"/>
</dbReference>
<dbReference type="Proteomes" id="UP001432322">
    <property type="component" value="Unassembled WGS sequence"/>
</dbReference>
<feature type="non-terminal residue" evidence="2">
    <location>
        <position position="1"/>
    </location>
</feature>
<reference evidence="2" key="1">
    <citation type="submission" date="2023-10" db="EMBL/GenBank/DDBJ databases">
        <title>Genome assembly of Pristionchus species.</title>
        <authorList>
            <person name="Yoshida K."/>
            <person name="Sommer R.J."/>
        </authorList>
    </citation>
    <scope>NUCLEOTIDE SEQUENCE</scope>
    <source>
        <strain evidence="2">RS5133</strain>
    </source>
</reference>